<dbReference type="RefSeq" id="WP_008473058.1">
    <property type="nucleotide sequence ID" value="NZ_AYZO01000014.1"/>
</dbReference>
<gene>
    <name evidence="1" type="ORF">BN52_01270</name>
    <name evidence="2" type="ORF">FC38_GL000424</name>
</gene>
<dbReference type="EMBL" id="CAKC01000044">
    <property type="protein sequence ID" value="CCI86964.1"/>
    <property type="molecule type" value="Genomic_DNA"/>
</dbReference>
<evidence type="ECO:0000313" key="2">
    <source>
        <dbReference type="EMBL" id="KRN12020.1"/>
    </source>
</evidence>
<dbReference type="Proteomes" id="UP000009326">
    <property type="component" value="Unassembled WGS sequence"/>
</dbReference>
<sequence length="109" mass="12206">MGLASNGQKINGLAIAGQKFYPEKPKDPRIGKQMRYLDGYKDESNGFYPGASLTLWVAPSTTRYPISTSKTYTIVDVLKFPKVTNEWFLFRDSDEVTYIAIDSACRVVG</sequence>
<name>I7KNX0_9LACO</name>
<evidence type="ECO:0000313" key="3">
    <source>
        <dbReference type="Proteomes" id="UP000009326"/>
    </source>
</evidence>
<comment type="caution">
    <text evidence="1">The sequence shown here is derived from an EMBL/GenBank/DDBJ whole genome shotgun (WGS) entry which is preliminary data.</text>
</comment>
<keyword evidence="4" id="KW-1185">Reference proteome</keyword>
<evidence type="ECO:0000313" key="4">
    <source>
        <dbReference type="Proteomes" id="UP000051521"/>
    </source>
</evidence>
<dbReference type="Proteomes" id="UP000051521">
    <property type="component" value="Unassembled WGS sequence"/>
</dbReference>
<accession>I7KNX0</accession>
<dbReference type="EMBL" id="AYZO01000014">
    <property type="protein sequence ID" value="KRN12020.1"/>
    <property type="molecule type" value="Genomic_DNA"/>
</dbReference>
<organism evidence="1 3">
    <name type="scientific">Lactobacillus gigeriorum DSM 23908 = CRBIP 24.85</name>
    <dbReference type="NCBI Taxonomy" id="1423751"/>
    <lineage>
        <taxon>Bacteria</taxon>
        <taxon>Bacillati</taxon>
        <taxon>Bacillota</taxon>
        <taxon>Bacilli</taxon>
        <taxon>Lactobacillales</taxon>
        <taxon>Lactobacillaceae</taxon>
        <taxon>Lactobacillus</taxon>
    </lineage>
</organism>
<reference evidence="2 4" key="2">
    <citation type="journal article" date="2015" name="Genome Announc.">
        <title>Expanding the biotechnology potential of lactobacilli through comparative genomics of 213 strains and associated genera.</title>
        <authorList>
            <person name="Sun Z."/>
            <person name="Harris H.M."/>
            <person name="McCann A."/>
            <person name="Guo C."/>
            <person name="Argimon S."/>
            <person name="Zhang W."/>
            <person name="Yang X."/>
            <person name="Jeffery I.B."/>
            <person name="Cooney J.C."/>
            <person name="Kagawa T.F."/>
            <person name="Liu W."/>
            <person name="Song Y."/>
            <person name="Salvetti E."/>
            <person name="Wrobel A."/>
            <person name="Rasinkangas P."/>
            <person name="Parkhill J."/>
            <person name="Rea M.C."/>
            <person name="O'Sullivan O."/>
            <person name="Ritari J."/>
            <person name="Douillard F.P."/>
            <person name="Paul Ross R."/>
            <person name="Yang R."/>
            <person name="Briner A.E."/>
            <person name="Felis G.E."/>
            <person name="de Vos W.M."/>
            <person name="Barrangou R."/>
            <person name="Klaenhammer T.R."/>
            <person name="Caufield P.W."/>
            <person name="Cui Y."/>
            <person name="Zhang H."/>
            <person name="O'Toole P.W."/>
        </authorList>
    </citation>
    <scope>NUCLEOTIDE SEQUENCE [LARGE SCALE GENOMIC DNA]</scope>
    <source>
        <strain evidence="2 4">DSM 23908</strain>
    </source>
</reference>
<dbReference type="PATRIC" id="fig|1423751.3.peg.446"/>
<evidence type="ECO:0000313" key="1">
    <source>
        <dbReference type="EMBL" id="CCI86964.1"/>
    </source>
</evidence>
<dbReference type="AlphaFoldDB" id="I7KNX0"/>
<dbReference type="STRING" id="1423751.FC38_GL000424"/>
<proteinExistence type="predicted"/>
<reference evidence="1 3" key="1">
    <citation type="submission" date="2012-06" db="EMBL/GenBank/DDBJ databases">
        <title>Draft genome sequence of Lactobacillus gigeriorum CRBIP 24.85T, isolated from chicken crop.</title>
        <authorList>
            <person name="Cousin S."/>
            <person name="Ma L."/>
            <person name="Creno S."/>
            <person name="Clermont D."/>
            <person name="Loux V."/>
            <person name="Bizet C."/>
            <person name="Bouchier C."/>
        </authorList>
    </citation>
    <scope>NUCLEOTIDE SEQUENCE [LARGE SCALE GENOMIC DNA]</scope>
    <source>
        <strain evidence="3">CRBIP 24.85T</strain>
        <strain evidence="1">Type strain: CRBIP 24.85</strain>
    </source>
</reference>
<protein>
    <submittedName>
        <fullName evidence="1">Uncharacterized protein</fullName>
    </submittedName>
</protein>